<evidence type="ECO:0000313" key="3">
    <source>
        <dbReference type="Proteomes" id="UP000284908"/>
    </source>
</evidence>
<gene>
    <name evidence="2" type="ORF">D6C13_24425</name>
</gene>
<name>A0A419N1Y1_9GAMM</name>
<dbReference type="OrthoDB" id="1449298at2"/>
<protein>
    <recommendedName>
        <fullName evidence="1">DUF6966 domain-containing protein</fullName>
    </recommendedName>
</protein>
<dbReference type="Pfam" id="PF22294">
    <property type="entry name" value="DUF6966"/>
    <property type="match status" value="1"/>
</dbReference>
<dbReference type="AlphaFoldDB" id="A0A419N1Y1"/>
<keyword evidence="3" id="KW-1185">Reference proteome</keyword>
<organism evidence="2 3">
    <name type="scientific">Rahnella woolbedingensis</name>
    <dbReference type="NCBI Taxonomy" id="1510574"/>
    <lineage>
        <taxon>Bacteria</taxon>
        <taxon>Pseudomonadati</taxon>
        <taxon>Pseudomonadota</taxon>
        <taxon>Gammaproteobacteria</taxon>
        <taxon>Enterobacterales</taxon>
        <taxon>Yersiniaceae</taxon>
        <taxon>Rahnella</taxon>
    </lineage>
</organism>
<comment type="caution">
    <text evidence="2">The sequence shown here is derived from an EMBL/GenBank/DDBJ whole genome shotgun (WGS) entry which is preliminary data.</text>
</comment>
<dbReference type="Proteomes" id="UP000284908">
    <property type="component" value="Unassembled WGS sequence"/>
</dbReference>
<reference evidence="2 3" key="1">
    <citation type="submission" date="2018-09" db="EMBL/GenBank/DDBJ databases">
        <authorList>
            <person name="Le Fleche-Mateos A."/>
        </authorList>
    </citation>
    <scope>NUCLEOTIDE SEQUENCE [LARGE SCALE GENOMIC DNA]</scope>
    <source>
        <strain evidence="2 3">DSM 27399</strain>
    </source>
</reference>
<dbReference type="InterPro" id="IPR054239">
    <property type="entry name" value="DUF6966"/>
</dbReference>
<proteinExistence type="predicted"/>
<dbReference type="RefSeq" id="WP_120135219.1">
    <property type="nucleotide sequence ID" value="NZ_RAHH01000051.1"/>
</dbReference>
<accession>A0A419N1Y1</accession>
<sequence length="93" mass="11024">MRKKIKELLAQITSLLLDNDQKKWAEQFDYFYQKLDIDYDNTLMEIKRTFGGAGSFNDVVLHKDGKMLIRENRELSVLQDQLYDALKKEIISH</sequence>
<evidence type="ECO:0000259" key="1">
    <source>
        <dbReference type="Pfam" id="PF22294"/>
    </source>
</evidence>
<evidence type="ECO:0000313" key="2">
    <source>
        <dbReference type="EMBL" id="RJT32660.1"/>
    </source>
</evidence>
<dbReference type="EMBL" id="RAHH01000051">
    <property type="protein sequence ID" value="RJT32660.1"/>
    <property type="molecule type" value="Genomic_DNA"/>
</dbReference>
<feature type="domain" description="DUF6966" evidence="1">
    <location>
        <begin position="19"/>
        <end position="68"/>
    </location>
</feature>